<keyword evidence="2" id="KW-0812">Transmembrane</keyword>
<dbReference type="EMBL" id="BX294145">
    <property type="protein sequence ID" value="CAD75212.1"/>
    <property type="molecule type" value="Genomic_DNA"/>
</dbReference>
<feature type="region of interest" description="Disordered" evidence="1">
    <location>
        <begin position="758"/>
        <end position="779"/>
    </location>
</feature>
<dbReference type="OrthoDB" id="267661at2"/>
<accession>Q7UP50</accession>
<dbReference type="HOGENOM" id="CLU_379331_0_0_0"/>
<dbReference type="InterPro" id="IPR029062">
    <property type="entry name" value="Class_I_gatase-like"/>
</dbReference>
<name>Q7UP50_RHOBA</name>
<evidence type="ECO:0000256" key="2">
    <source>
        <dbReference type="SAM" id="Phobius"/>
    </source>
</evidence>
<evidence type="ECO:0000256" key="1">
    <source>
        <dbReference type="SAM" id="MobiDB-lite"/>
    </source>
</evidence>
<gene>
    <name evidence="3" type="ordered locus">RB7162</name>
</gene>
<keyword evidence="2" id="KW-0472">Membrane</keyword>
<reference evidence="3 4" key="1">
    <citation type="journal article" date="2003" name="Proc. Natl. Acad. Sci. U.S.A.">
        <title>Complete genome sequence of the marine planctomycete Pirellula sp. strain 1.</title>
        <authorList>
            <person name="Gloeckner F.O."/>
            <person name="Kube M."/>
            <person name="Bauer M."/>
            <person name="Teeling H."/>
            <person name="Lombardot T."/>
            <person name="Ludwig W."/>
            <person name="Gade D."/>
            <person name="Beck A."/>
            <person name="Borzym K."/>
            <person name="Heitmann K."/>
            <person name="Rabus R."/>
            <person name="Schlesner H."/>
            <person name="Amann R."/>
            <person name="Reinhardt R."/>
        </authorList>
    </citation>
    <scope>NUCLEOTIDE SEQUENCE [LARGE SCALE GENOMIC DNA]</scope>
    <source>
        <strain evidence="4">DSM 10527 / NCIMB 13988 / SH1</strain>
    </source>
</reference>
<dbReference type="AlphaFoldDB" id="Q7UP50"/>
<sequence>MWTISVRMQSEREAMSSRNAFANICRNRRLTPSLISIFAIAVMATVSIDWKSTAAAQDDLAPGVQANWAGIQGHYRPGQWTAIRLKTAQGESTFSDAIPVERLSDLVIETLDGDGAVVTYEQPNLSENSPFALVIPGSEAAPIVIRAGDQVLAKTRLPEKGVPANGDAMIPLGMPWVMVFGDTLTIDTIGVNELLNREASVAVTRIEDPAAVPNHALALDGIDLMVINAAGIPILKELSPSQRTALAHWVRNGGQVLLTLGEKAEALLDSADWLAGLLPESVATATTTRMDPSGLETFTSSQTRLPEFEGLQLPKTFGRNGIGEMLISGRTSRRVSQPFAVRYVSGFGNITVLAADLESPEFADWPQRMDLVTLLIGDSLRHADEDNVSESIRLSGFADLAGQTRATLDRFDLKRPFSFAVLAVIIGVLIALVGPLDYLLMRKFNQSSWIGWLTFPTVSVALSIGLWMAAQPRKSVDAKSTDTSAASHSAADDALLRTNSIEFVDIDAQSGFGRLFRWSFIYSHPSNRIRIATRTTAESKAVADKFHHQVLAPFGTPSLAMGGIQIESSGKSCGVLLKQADPASPLSSQIGGMRLSPRSSKSIALQTQFSTDMPEQTLKRRRGSELLNGELVNTLPVDLLDGMLIYQNWVYLLPTRLPAGSRIDEVDSLRQKNFRWQLSRQRALESASEGESWDVTMVDQPRRLAEMLMFHDAVGGPRYTVLRNEVLGHLDFSSLLTADRCILIGRCKTPWSELVVTTESSDSDDTSEATESLATPEQSNSYVRLVLPVEEVRR</sequence>
<dbReference type="eggNOG" id="ENOG5032VAJ">
    <property type="taxonomic scope" value="Bacteria"/>
</dbReference>
<dbReference type="PATRIC" id="fig|243090.15.peg.3467"/>
<feature type="transmembrane region" description="Helical" evidence="2">
    <location>
        <begin position="417"/>
        <end position="440"/>
    </location>
</feature>
<organism evidence="3 4">
    <name type="scientific">Rhodopirellula baltica (strain DSM 10527 / NCIMB 13988 / SH1)</name>
    <dbReference type="NCBI Taxonomy" id="243090"/>
    <lineage>
        <taxon>Bacteria</taxon>
        <taxon>Pseudomonadati</taxon>
        <taxon>Planctomycetota</taxon>
        <taxon>Planctomycetia</taxon>
        <taxon>Pirellulales</taxon>
        <taxon>Pirellulaceae</taxon>
        <taxon>Rhodopirellula</taxon>
    </lineage>
</organism>
<dbReference type="EnsemblBacteria" id="CAD75212">
    <property type="protein sequence ID" value="CAD75212"/>
    <property type="gene ID" value="RB7162"/>
</dbReference>
<evidence type="ECO:0000313" key="4">
    <source>
        <dbReference type="Proteomes" id="UP000001025"/>
    </source>
</evidence>
<protein>
    <recommendedName>
        <fullName evidence="5">Transmembrane protein</fullName>
    </recommendedName>
</protein>
<evidence type="ECO:0008006" key="5">
    <source>
        <dbReference type="Google" id="ProtNLM"/>
    </source>
</evidence>
<dbReference type="STRING" id="243090.RB7162"/>
<evidence type="ECO:0000313" key="3">
    <source>
        <dbReference type="EMBL" id="CAD75212.1"/>
    </source>
</evidence>
<keyword evidence="2" id="KW-1133">Transmembrane helix</keyword>
<dbReference type="Proteomes" id="UP000001025">
    <property type="component" value="Chromosome"/>
</dbReference>
<dbReference type="InParanoid" id="Q7UP50"/>
<feature type="transmembrane region" description="Helical" evidence="2">
    <location>
        <begin position="452"/>
        <end position="470"/>
    </location>
</feature>
<keyword evidence="4" id="KW-1185">Reference proteome</keyword>
<dbReference type="KEGG" id="rba:RB7162"/>
<dbReference type="Gene3D" id="3.40.50.880">
    <property type="match status" value="1"/>
</dbReference>
<proteinExistence type="predicted"/>